<sequence length="60" mass="6778">MPDRRAVADAGERLLTVQQRDIHLIDDNRAIEEQSKGKGFIGKEELRIRENYQKAVGGQG</sequence>
<proteinExistence type="predicted"/>
<protein>
    <submittedName>
        <fullName evidence="1">Uncharacterized protein</fullName>
    </submittedName>
</protein>
<reference evidence="1 2" key="1">
    <citation type="submission" date="2016-08" db="EMBL/GenBank/DDBJ databases">
        <title>Analysis of Carbohydrate Active Enzymes in Thermogemmatispora T81 Reveals Carbohydrate Degradation Ability.</title>
        <authorList>
            <person name="Tomazini A."/>
            <person name="Lal S."/>
            <person name="Stott M."/>
            <person name="Henrissat B."/>
            <person name="Polikarpov I."/>
            <person name="Sparling R."/>
            <person name="Levin D.B."/>
        </authorList>
    </citation>
    <scope>NUCLEOTIDE SEQUENCE [LARGE SCALE GENOMIC DNA]</scope>
    <source>
        <strain evidence="1 2">T81</strain>
    </source>
</reference>
<keyword evidence="2" id="KW-1185">Reference proteome</keyword>
<name>A0A328VGG8_9CHLR</name>
<evidence type="ECO:0000313" key="2">
    <source>
        <dbReference type="Proteomes" id="UP000248706"/>
    </source>
</evidence>
<dbReference type="AlphaFoldDB" id="A0A328VGG8"/>
<accession>A0A328VGG8</accession>
<evidence type="ECO:0000313" key="1">
    <source>
        <dbReference type="EMBL" id="RAQ94840.1"/>
    </source>
</evidence>
<gene>
    <name evidence="1" type="ORF">A4R35_04780</name>
</gene>
<dbReference type="EMBL" id="MCIF01000002">
    <property type="protein sequence ID" value="RAQ94840.1"/>
    <property type="molecule type" value="Genomic_DNA"/>
</dbReference>
<dbReference type="Proteomes" id="UP000248706">
    <property type="component" value="Unassembled WGS sequence"/>
</dbReference>
<organism evidence="1 2">
    <name type="scientific">Thermogemmatispora tikiterensis</name>
    <dbReference type="NCBI Taxonomy" id="1825093"/>
    <lineage>
        <taxon>Bacteria</taxon>
        <taxon>Bacillati</taxon>
        <taxon>Chloroflexota</taxon>
        <taxon>Ktedonobacteria</taxon>
        <taxon>Thermogemmatisporales</taxon>
        <taxon>Thermogemmatisporaceae</taxon>
        <taxon>Thermogemmatispora</taxon>
    </lineage>
</organism>
<comment type="caution">
    <text evidence="1">The sequence shown here is derived from an EMBL/GenBank/DDBJ whole genome shotgun (WGS) entry which is preliminary data.</text>
</comment>